<dbReference type="GO" id="GO:0010506">
    <property type="term" value="P:regulation of autophagy"/>
    <property type="evidence" value="ECO:0007669"/>
    <property type="project" value="InterPro"/>
</dbReference>
<dbReference type="PANTHER" id="PTHR24348:SF64">
    <property type="entry name" value="SERINE_THREONINE-PROTEIN KINASE DDB_G0278901-RELATED"/>
    <property type="match status" value="1"/>
</dbReference>
<sequence length="266" mass="30255">MKSKEAEIMQKIGYHSNIIQFYGVQQMPDKVFIFMEYCPEGTLDDLIKSLSGNMKQGQPCIVLKTARNYTRQIVCGLKHLHERKIVHRDLKPTNILLSGNGAKVKIADMGEACTFEDVKARRDSEKFTIGFAAPEWIVHRQMGSGSANHPQLRDLRIVNDDMVGKIDVWSLGCIVTEMITGKASGPFLFRGNNIFEPVSVPQRIFADWAKTDLRKFVLKYAEEPSVMAQSHAVKDFLDKCFEVKAEKRLNADKLLKLSFLQHHNLE</sequence>
<reference evidence="2 4" key="1">
    <citation type="journal article" date="2012" name="Nature">
        <title>Algal genomes reveal evolutionary mosaicism and the fate of nucleomorphs.</title>
        <authorList>
            <consortium name="DOE Joint Genome Institute"/>
            <person name="Curtis B.A."/>
            <person name="Tanifuji G."/>
            <person name="Burki F."/>
            <person name="Gruber A."/>
            <person name="Irimia M."/>
            <person name="Maruyama S."/>
            <person name="Arias M.C."/>
            <person name="Ball S.G."/>
            <person name="Gile G.H."/>
            <person name="Hirakawa Y."/>
            <person name="Hopkins J.F."/>
            <person name="Kuo A."/>
            <person name="Rensing S.A."/>
            <person name="Schmutz J."/>
            <person name="Symeonidi A."/>
            <person name="Elias M."/>
            <person name="Eveleigh R.J."/>
            <person name="Herman E.K."/>
            <person name="Klute M.J."/>
            <person name="Nakayama T."/>
            <person name="Obornik M."/>
            <person name="Reyes-Prieto A."/>
            <person name="Armbrust E.V."/>
            <person name="Aves S.J."/>
            <person name="Beiko R.G."/>
            <person name="Coutinho P."/>
            <person name="Dacks J.B."/>
            <person name="Durnford D.G."/>
            <person name="Fast N.M."/>
            <person name="Green B.R."/>
            <person name="Grisdale C.J."/>
            <person name="Hempel F."/>
            <person name="Henrissat B."/>
            <person name="Hoppner M.P."/>
            <person name="Ishida K."/>
            <person name="Kim E."/>
            <person name="Koreny L."/>
            <person name="Kroth P.G."/>
            <person name="Liu Y."/>
            <person name="Malik S.B."/>
            <person name="Maier U.G."/>
            <person name="McRose D."/>
            <person name="Mock T."/>
            <person name="Neilson J.A."/>
            <person name="Onodera N.T."/>
            <person name="Poole A.M."/>
            <person name="Pritham E.J."/>
            <person name="Richards T.A."/>
            <person name="Rocap G."/>
            <person name="Roy S.W."/>
            <person name="Sarai C."/>
            <person name="Schaack S."/>
            <person name="Shirato S."/>
            <person name="Slamovits C.H."/>
            <person name="Spencer D.F."/>
            <person name="Suzuki S."/>
            <person name="Worden A.Z."/>
            <person name="Zauner S."/>
            <person name="Barry K."/>
            <person name="Bell C."/>
            <person name="Bharti A.K."/>
            <person name="Crow J.A."/>
            <person name="Grimwood J."/>
            <person name="Kramer R."/>
            <person name="Lindquist E."/>
            <person name="Lucas S."/>
            <person name="Salamov A."/>
            <person name="McFadden G.I."/>
            <person name="Lane C.E."/>
            <person name="Keeling P.J."/>
            <person name="Gray M.W."/>
            <person name="Grigoriev I.V."/>
            <person name="Archibald J.M."/>
        </authorList>
    </citation>
    <scope>NUCLEOTIDE SEQUENCE</scope>
    <source>
        <strain evidence="2 4">CCMP2712</strain>
    </source>
</reference>
<dbReference type="eggNOG" id="KOG0198">
    <property type="taxonomic scope" value="Eukaryota"/>
</dbReference>
<evidence type="ECO:0000313" key="3">
    <source>
        <dbReference type="EnsemblProtists" id="EKX52687"/>
    </source>
</evidence>
<dbReference type="RefSeq" id="XP_005839667.1">
    <property type="nucleotide sequence ID" value="XM_005839610.1"/>
</dbReference>
<dbReference type="Gene3D" id="3.30.200.20">
    <property type="entry name" value="Phosphorylase Kinase, domain 1"/>
    <property type="match status" value="1"/>
</dbReference>
<dbReference type="STRING" id="905079.L1JWE4"/>
<dbReference type="EnsemblProtists" id="EKX52687">
    <property type="protein sequence ID" value="EKX52687"/>
    <property type="gene ID" value="GUITHDRAFT_64962"/>
</dbReference>
<gene>
    <name evidence="2" type="ORF">GUITHDRAFT_64962</name>
</gene>
<proteinExistence type="predicted"/>
<dbReference type="AlphaFoldDB" id="L1JWE4"/>
<dbReference type="EMBL" id="JH992972">
    <property type="protein sequence ID" value="EKX52687.1"/>
    <property type="molecule type" value="Genomic_DNA"/>
</dbReference>
<name>L1JWE4_GUITC</name>
<dbReference type="PROSITE" id="PS00108">
    <property type="entry name" value="PROTEIN_KINASE_ST"/>
    <property type="match status" value="1"/>
</dbReference>
<dbReference type="SMART" id="SM00220">
    <property type="entry name" value="S_TKc"/>
    <property type="match status" value="1"/>
</dbReference>
<dbReference type="GO" id="GO:0005737">
    <property type="term" value="C:cytoplasm"/>
    <property type="evidence" value="ECO:0007669"/>
    <property type="project" value="TreeGrafter"/>
</dbReference>
<evidence type="ECO:0000313" key="2">
    <source>
        <dbReference type="EMBL" id="EKX52687.1"/>
    </source>
</evidence>
<evidence type="ECO:0000259" key="1">
    <source>
        <dbReference type="PROSITE" id="PS50011"/>
    </source>
</evidence>
<dbReference type="GO" id="GO:0004674">
    <property type="term" value="F:protein serine/threonine kinase activity"/>
    <property type="evidence" value="ECO:0007669"/>
    <property type="project" value="InterPro"/>
</dbReference>
<dbReference type="InterPro" id="IPR008271">
    <property type="entry name" value="Ser/Thr_kinase_AS"/>
</dbReference>
<dbReference type="PANTHER" id="PTHR24348">
    <property type="entry name" value="SERINE/THREONINE-PROTEIN KINASE UNC-51-RELATED"/>
    <property type="match status" value="1"/>
</dbReference>
<dbReference type="GeneID" id="17309276"/>
<dbReference type="OrthoDB" id="25592at2759"/>
<dbReference type="Proteomes" id="UP000011087">
    <property type="component" value="Unassembled WGS sequence"/>
</dbReference>
<dbReference type="Gene3D" id="1.10.510.10">
    <property type="entry name" value="Transferase(Phosphotransferase) domain 1"/>
    <property type="match status" value="1"/>
</dbReference>
<dbReference type="GO" id="GO:0005524">
    <property type="term" value="F:ATP binding"/>
    <property type="evidence" value="ECO:0007669"/>
    <property type="project" value="InterPro"/>
</dbReference>
<dbReference type="InterPro" id="IPR045269">
    <property type="entry name" value="Atg1-like"/>
</dbReference>
<dbReference type="InterPro" id="IPR000719">
    <property type="entry name" value="Prot_kinase_dom"/>
</dbReference>
<dbReference type="PROSITE" id="PS50011">
    <property type="entry name" value="PROTEIN_KINASE_DOM"/>
    <property type="match status" value="1"/>
</dbReference>
<organism evidence="2">
    <name type="scientific">Guillardia theta (strain CCMP2712)</name>
    <name type="common">Cryptophyte</name>
    <dbReference type="NCBI Taxonomy" id="905079"/>
    <lineage>
        <taxon>Eukaryota</taxon>
        <taxon>Cryptophyceae</taxon>
        <taxon>Pyrenomonadales</taxon>
        <taxon>Geminigeraceae</taxon>
        <taxon>Guillardia</taxon>
    </lineage>
</organism>
<protein>
    <recommendedName>
        <fullName evidence="1">Protein kinase domain-containing protein</fullName>
    </recommendedName>
</protein>
<dbReference type="KEGG" id="gtt:GUITHDRAFT_64962"/>
<dbReference type="SUPFAM" id="SSF56112">
    <property type="entry name" value="Protein kinase-like (PK-like)"/>
    <property type="match status" value="1"/>
</dbReference>
<reference evidence="4" key="2">
    <citation type="submission" date="2012-11" db="EMBL/GenBank/DDBJ databases">
        <authorList>
            <person name="Kuo A."/>
            <person name="Curtis B.A."/>
            <person name="Tanifuji G."/>
            <person name="Burki F."/>
            <person name="Gruber A."/>
            <person name="Irimia M."/>
            <person name="Maruyama S."/>
            <person name="Arias M.C."/>
            <person name="Ball S.G."/>
            <person name="Gile G.H."/>
            <person name="Hirakawa Y."/>
            <person name="Hopkins J.F."/>
            <person name="Rensing S.A."/>
            <person name="Schmutz J."/>
            <person name="Symeonidi A."/>
            <person name="Elias M."/>
            <person name="Eveleigh R.J."/>
            <person name="Herman E.K."/>
            <person name="Klute M.J."/>
            <person name="Nakayama T."/>
            <person name="Obornik M."/>
            <person name="Reyes-Prieto A."/>
            <person name="Armbrust E.V."/>
            <person name="Aves S.J."/>
            <person name="Beiko R.G."/>
            <person name="Coutinho P."/>
            <person name="Dacks J.B."/>
            <person name="Durnford D.G."/>
            <person name="Fast N.M."/>
            <person name="Green B.R."/>
            <person name="Grisdale C."/>
            <person name="Hempe F."/>
            <person name="Henrissat B."/>
            <person name="Hoppner M.P."/>
            <person name="Ishida K.-I."/>
            <person name="Kim E."/>
            <person name="Koreny L."/>
            <person name="Kroth P.G."/>
            <person name="Liu Y."/>
            <person name="Malik S.-B."/>
            <person name="Maier U.G."/>
            <person name="McRose D."/>
            <person name="Mock T."/>
            <person name="Neilson J.A."/>
            <person name="Onodera N.T."/>
            <person name="Poole A.M."/>
            <person name="Pritham E.J."/>
            <person name="Richards T.A."/>
            <person name="Rocap G."/>
            <person name="Roy S.W."/>
            <person name="Sarai C."/>
            <person name="Schaack S."/>
            <person name="Shirato S."/>
            <person name="Slamovits C.H."/>
            <person name="Spencer D.F."/>
            <person name="Suzuki S."/>
            <person name="Worden A.Z."/>
            <person name="Zauner S."/>
            <person name="Barry K."/>
            <person name="Bell C."/>
            <person name="Bharti A.K."/>
            <person name="Crow J.A."/>
            <person name="Grimwood J."/>
            <person name="Kramer R."/>
            <person name="Lindquist E."/>
            <person name="Lucas S."/>
            <person name="Salamov A."/>
            <person name="McFadden G.I."/>
            <person name="Lane C.E."/>
            <person name="Keeling P.J."/>
            <person name="Gray M.W."/>
            <person name="Grigoriev I.V."/>
            <person name="Archibald J.M."/>
        </authorList>
    </citation>
    <scope>NUCLEOTIDE SEQUENCE</scope>
    <source>
        <strain evidence="4">CCMP2712</strain>
    </source>
</reference>
<dbReference type="HOGENOM" id="CLU_1047487_0_0_1"/>
<evidence type="ECO:0000313" key="4">
    <source>
        <dbReference type="Proteomes" id="UP000011087"/>
    </source>
</evidence>
<dbReference type="PaxDb" id="55529-EKX52687"/>
<reference evidence="3" key="3">
    <citation type="submission" date="2015-06" db="UniProtKB">
        <authorList>
            <consortium name="EnsemblProtists"/>
        </authorList>
    </citation>
    <scope>IDENTIFICATION</scope>
</reference>
<feature type="domain" description="Protein kinase" evidence="1">
    <location>
        <begin position="1"/>
        <end position="260"/>
    </location>
</feature>
<dbReference type="OMA" id="DGYIPKV"/>
<keyword evidence="4" id="KW-1185">Reference proteome</keyword>
<dbReference type="Pfam" id="PF00069">
    <property type="entry name" value="Pkinase"/>
    <property type="match status" value="1"/>
</dbReference>
<accession>L1JWE4</accession>
<dbReference type="InterPro" id="IPR011009">
    <property type="entry name" value="Kinase-like_dom_sf"/>
</dbReference>